<dbReference type="SMART" id="SM00239">
    <property type="entry name" value="C2"/>
    <property type="match status" value="1"/>
</dbReference>
<dbReference type="AlphaFoldDB" id="A0A4W6ELN3"/>
<dbReference type="Pfam" id="PF00168">
    <property type="entry name" value="C2"/>
    <property type="match status" value="1"/>
</dbReference>
<evidence type="ECO:0000256" key="1">
    <source>
        <dbReference type="SAM" id="SignalP"/>
    </source>
</evidence>
<accession>A0A4W6ELN3</accession>
<name>A0A4W6ELN3_LATCA</name>
<feature type="domain" description="C2" evidence="2">
    <location>
        <begin position="7"/>
        <end position="121"/>
    </location>
</feature>
<dbReference type="PROSITE" id="PS50004">
    <property type="entry name" value="C2"/>
    <property type="match status" value="1"/>
</dbReference>
<dbReference type="STRING" id="8187.ENSLCAP00010038113"/>
<feature type="chain" id="PRO_5021455236" description="C2 domain-containing protein" evidence="1">
    <location>
        <begin position="21"/>
        <end position="137"/>
    </location>
</feature>
<sequence length="137" mass="15581">MKLAVFVSLLVIIPFQVANSCIGKKAEVWVENGHHLRRVGHMAPNPYVLKIGRETIKTKVVYSSANPYWRQKFEFQTVLDDMLTIDVWDEDTGFRGDDVHLGTCMEPMISVDSNFHIIQCNLPGSGFVKFPELKQLS</sequence>
<dbReference type="Ensembl" id="ENSLCAT00010039017.1">
    <property type="protein sequence ID" value="ENSLCAP00010038113.1"/>
    <property type="gene ID" value="ENSLCAG00010017865.1"/>
</dbReference>
<proteinExistence type="predicted"/>
<keyword evidence="4" id="KW-1185">Reference proteome</keyword>
<evidence type="ECO:0000313" key="3">
    <source>
        <dbReference type="Ensembl" id="ENSLCAP00010038113.1"/>
    </source>
</evidence>
<evidence type="ECO:0000259" key="2">
    <source>
        <dbReference type="PROSITE" id="PS50004"/>
    </source>
</evidence>
<evidence type="ECO:0000313" key="4">
    <source>
        <dbReference type="Proteomes" id="UP000314980"/>
    </source>
</evidence>
<dbReference type="Gene3D" id="2.60.40.150">
    <property type="entry name" value="C2 domain"/>
    <property type="match status" value="1"/>
</dbReference>
<reference evidence="3" key="3">
    <citation type="submission" date="2025-09" db="UniProtKB">
        <authorList>
            <consortium name="Ensembl"/>
        </authorList>
    </citation>
    <scope>IDENTIFICATION</scope>
</reference>
<reference evidence="3" key="2">
    <citation type="submission" date="2025-08" db="UniProtKB">
        <authorList>
            <consortium name="Ensembl"/>
        </authorList>
    </citation>
    <scope>IDENTIFICATION</scope>
</reference>
<dbReference type="InParanoid" id="A0A4W6ELN3"/>
<dbReference type="GeneTree" id="ENSGT00940000178067"/>
<dbReference type="InterPro" id="IPR000008">
    <property type="entry name" value="C2_dom"/>
</dbReference>
<protein>
    <recommendedName>
        <fullName evidence="2">C2 domain-containing protein</fullName>
    </recommendedName>
</protein>
<organism evidence="3 4">
    <name type="scientific">Lates calcarifer</name>
    <name type="common">Barramundi</name>
    <name type="synonym">Holocentrus calcarifer</name>
    <dbReference type="NCBI Taxonomy" id="8187"/>
    <lineage>
        <taxon>Eukaryota</taxon>
        <taxon>Metazoa</taxon>
        <taxon>Chordata</taxon>
        <taxon>Craniata</taxon>
        <taxon>Vertebrata</taxon>
        <taxon>Euteleostomi</taxon>
        <taxon>Actinopterygii</taxon>
        <taxon>Neopterygii</taxon>
        <taxon>Teleostei</taxon>
        <taxon>Neoteleostei</taxon>
        <taxon>Acanthomorphata</taxon>
        <taxon>Carangaria</taxon>
        <taxon>Carangaria incertae sedis</taxon>
        <taxon>Centropomidae</taxon>
        <taxon>Lates</taxon>
    </lineage>
</organism>
<keyword evidence="1" id="KW-0732">Signal</keyword>
<feature type="signal peptide" evidence="1">
    <location>
        <begin position="1"/>
        <end position="20"/>
    </location>
</feature>
<dbReference type="SUPFAM" id="SSF49562">
    <property type="entry name" value="C2 domain (Calcium/lipid-binding domain, CaLB)"/>
    <property type="match status" value="1"/>
</dbReference>
<dbReference type="InterPro" id="IPR035892">
    <property type="entry name" value="C2_domain_sf"/>
</dbReference>
<reference evidence="4" key="1">
    <citation type="submission" date="2015-09" db="EMBL/GenBank/DDBJ databases">
        <authorList>
            <person name="Sai Rama Sridatta P."/>
        </authorList>
    </citation>
    <scope>NUCLEOTIDE SEQUENCE [LARGE SCALE GENOMIC DNA]</scope>
</reference>
<dbReference type="Proteomes" id="UP000314980">
    <property type="component" value="Unassembled WGS sequence"/>
</dbReference>